<dbReference type="EMBL" id="CAJNOI010001663">
    <property type="protein sequence ID" value="CAF1430599.1"/>
    <property type="molecule type" value="Genomic_DNA"/>
</dbReference>
<reference evidence="4" key="1">
    <citation type="submission" date="2021-02" db="EMBL/GenBank/DDBJ databases">
        <authorList>
            <person name="Nowell W R."/>
        </authorList>
    </citation>
    <scope>NUCLEOTIDE SEQUENCE</scope>
</reference>
<dbReference type="InterPro" id="IPR027417">
    <property type="entry name" value="P-loop_NTPase"/>
</dbReference>
<evidence type="ECO:0000313" key="2">
    <source>
        <dbReference type="EMBL" id="CAF1430372.1"/>
    </source>
</evidence>
<feature type="domain" description="Geminivirus AL1 replication-associated protein central" evidence="1">
    <location>
        <begin position="48"/>
        <end position="155"/>
    </location>
</feature>
<organism evidence="4 6">
    <name type="scientific">Adineta steineri</name>
    <dbReference type="NCBI Taxonomy" id="433720"/>
    <lineage>
        <taxon>Eukaryota</taxon>
        <taxon>Metazoa</taxon>
        <taxon>Spiralia</taxon>
        <taxon>Gnathifera</taxon>
        <taxon>Rotifera</taxon>
        <taxon>Eurotatoria</taxon>
        <taxon>Bdelloidea</taxon>
        <taxon>Adinetida</taxon>
        <taxon>Adinetidae</taxon>
        <taxon>Adineta</taxon>
    </lineage>
</organism>
<evidence type="ECO:0000313" key="3">
    <source>
        <dbReference type="EMBL" id="CAF1430599.1"/>
    </source>
</evidence>
<evidence type="ECO:0000313" key="5">
    <source>
        <dbReference type="EMBL" id="CAF1624195.1"/>
    </source>
</evidence>
<accession>A0A816CNQ3</accession>
<name>A0A816CNQ3_9BILA</name>
<dbReference type="EMBL" id="CAJNOM010001993">
    <property type="protein sequence ID" value="CAF1624195.1"/>
    <property type="molecule type" value="Genomic_DNA"/>
</dbReference>
<keyword evidence="6" id="KW-1185">Reference proteome</keyword>
<gene>
    <name evidence="2" type="ORF">BJG266_LOCUS39300</name>
    <name evidence="3" type="ORF">BJG266_LOCUS39314</name>
    <name evidence="4" type="ORF">QVE165_LOCUS56199</name>
    <name evidence="5" type="ORF">QVE165_LOCUS56210</name>
</gene>
<dbReference type="GO" id="GO:0016888">
    <property type="term" value="F:DNA endonuclease activity, producing 5'-phosphomonoesters"/>
    <property type="evidence" value="ECO:0007669"/>
    <property type="project" value="InterPro"/>
</dbReference>
<evidence type="ECO:0000259" key="1">
    <source>
        <dbReference type="Pfam" id="PF08283"/>
    </source>
</evidence>
<comment type="caution">
    <text evidence="4">The sequence shown here is derived from an EMBL/GenBank/DDBJ whole genome shotgun (WGS) entry which is preliminary data.</text>
</comment>
<dbReference type="InterPro" id="IPR022692">
    <property type="entry name" value="Gemini_AL1_REP_central"/>
</dbReference>
<evidence type="ECO:0000313" key="6">
    <source>
        <dbReference type="Proteomes" id="UP000663832"/>
    </source>
</evidence>
<dbReference type="Proteomes" id="UP000663877">
    <property type="component" value="Unassembled WGS sequence"/>
</dbReference>
<dbReference type="Pfam" id="PF08283">
    <property type="entry name" value="Gemini_AL1_M"/>
    <property type="match status" value="1"/>
</dbReference>
<dbReference type="EMBL" id="CAJNOM010001990">
    <property type="protein sequence ID" value="CAF1624135.1"/>
    <property type="molecule type" value="Genomic_DNA"/>
</dbReference>
<proteinExistence type="predicted"/>
<protein>
    <recommendedName>
        <fullName evidence="1">Geminivirus AL1 replication-associated protein central domain-containing protein</fullName>
    </recommendedName>
</protein>
<dbReference type="SUPFAM" id="SSF52540">
    <property type="entry name" value="P-loop containing nucleoside triphosphate hydrolases"/>
    <property type="match status" value="1"/>
</dbReference>
<evidence type="ECO:0000313" key="4">
    <source>
        <dbReference type="EMBL" id="CAF1624135.1"/>
    </source>
</evidence>
<sequence length="275" mass="32720">MYITNGDQYNIEIKQLANEKYVESCLYMIKTVKKEKFALKDKYLEKRNDVARNALKAETVQEGANILKNDFPWEYIVHGDKMRGNVEYELREAKKQKLIDYKPMYDPITFKIPDEHREQIQEWLDNDFRKRIKGEITRSRCLFLNGPTQHGKTSWARSLGKHCSFVLNFSLKEWRDDVDYIILDDILWKDIFPIAKGLLIAPGEIIITEKMLNHIDVCRPVQSTLLTRFITINKLELFRTKKEDYGAFYYPKNSQDYVPDNLKANNHCRYNRFQD</sequence>
<dbReference type="EMBL" id="CAJNOI010001659">
    <property type="protein sequence ID" value="CAF1430372.1"/>
    <property type="molecule type" value="Genomic_DNA"/>
</dbReference>
<dbReference type="AlphaFoldDB" id="A0A816CNQ3"/>
<dbReference type="OrthoDB" id="10058753at2759"/>
<dbReference type="Proteomes" id="UP000663832">
    <property type="component" value="Unassembled WGS sequence"/>
</dbReference>